<evidence type="ECO:0000256" key="3">
    <source>
        <dbReference type="ARBA" id="ARBA00023098"/>
    </source>
</evidence>
<dbReference type="GO" id="GO:0006952">
    <property type="term" value="P:defense response"/>
    <property type="evidence" value="ECO:0007669"/>
    <property type="project" value="UniProtKB-KW"/>
</dbReference>
<evidence type="ECO:0000313" key="9">
    <source>
        <dbReference type="EMBL" id="CAL4995256.1"/>
    </source>
</evidence>
<dbReference type="Pfam" id="PF01734">
    <property type="entry name" value="Patatin"/>
    <property type="match status" value="1"/>
</dbReference>
<feature type="active site" description="Nucleophile" evidence="5">
    <location>
        <position position="106"/>
    </location>
</feature>
<dbReference type="SUPFAM" id="SSF52151">
    <property type="entry name" value="FabD/lysophospholipase-like"/>
    <property type="match status" value="1"/>
</dbReference>
<keyword evidence="3 5" id="KW-0443">Lipid metabolism</keyword>
<keyword evidence="5 6" id="KW-0442">Lipid degradation</keyword>
<evidence type="ECO:0000256" key="7">
    <source>
        <dbReference type="SAM" id="MobiDB-lite"/>
    </source>
</evidence>
<dbReference type="PROSITE" id="PS51635">
    <property type="entry name" value="PNPLA"/>
    <property type="match status" value="1"/>
</dbReference>
<protein>
    <recommendedName>
        <fullName evidence="6">Patatin</fullName>
        <ecNumber evidence="6">3.1.1.-</ecNumber>
    </recommendedName>
</protein>
<comment type="function">
    <text evidence="6">Lipolytic acyl hydrolase (LAH).</text>
</comment>
<feature type="region of interest" description="Disordered" evidence="7">
    <location>
        <begin position="390"/>
        <end position="415"/>
    </location>
</feature>
<feature type="domain" description="PNPLA" evidence="8">
    <location>
        <begin position="60"/>
        <end position="277"/>
    </location>
</feature>
<dbReference type="GO" id="GO:0016787">
    <property type="term" value="F:hydrolase activity"/>
    <property type="evidence" value="ECO:0007669"/>
    <property type="project" value="UniProtKB-UniRule"/>
</dbReference>
<dbReference type="AlphaFoldDB" id="A0ABC9B5T3"/>
<feature type="compositionally biased region" description="Basic and acidic residues" evidence="7">
    <location>
        <begin position="390"/>
        <end position="405"/>
    </location>
</feature>
<comment type="function">
    <text evidence="4">Possesses non-specific lipolytic acyl hydrolase (LAH) activity. Hydrolyzes phospholipids as well as galactolipids. May play a role in disease resistance.</text>
</comment>
<dbReference type="PANTHER" id="PTHR32176">
    <property type="entry name" value="XYLOSE ISOMERASE"/>
    <property type="match status" value="1"/>
</dbReference>
<keyword evidence="10" id="KW-1185">Reference proteome</keyword>
<dbReference type="Gene3D" id="3.40.1090.10">
    <property type="entry name" value="Cytosolic phospholipase A2 catalytic domain"/>
    <property type="match status" value="1"/>
</dbReference>
<evidence type="ECO:0000256" key="4">
    <source>
        <dbReference type="ARBA" id="ARBA00025642"/>
    </source>
</evidence>
<organism evidence="9 10">
    <name type="scientific">Urochloa decumbens</name>
    <dbReference type="NCBI Taxonomy" id="240449"/>
    <lineage>
        <taxon>Eukaryota</taxon>
        <taxon>Viridiplantae</taxon>
        <taxon>Streptophyta</taxon>
        <taxon>Embryophyta</taxon>
        <taxon>Tracheophyta</taxon>
        <taxon>Spermatophyta</taxon>
        <taxon>Magnoliopsida</taxon>
        <taxon>Liliopsida</taxon>
        <taxon>Poales</taxon>
        <taxon>Poaceae</taxon>
        <taxon>PACMAD clade</taxon>
        <taxon>Panicoideae</taxon>
        <taxon>Panicodae</taxon>
        <taxon>Paniceae</taxon>
        <taxon>Melinidinae</taxon>
        <taxon>Urochloa</taxon>
    </lineage>
</organism>
<evidence type="ECO:0000313" key="10">
    <source>
        <dbReference type="Proteomes" id="UP001497457"/>
    </source>
</evidence>
<comment type="domain">
    <text evidence="6">The nitrogen atoms of the two glycine residues in the GGXR motif define the oxyanion hole, and stabilize the oxyanion that forms during the nucleophilic attack by the catalytic serine during substrate cleavage.</text>
</comment>
<feature type="short sequence motif" description="DGA/G" evidence="5">
    <location>
        <begin position="264"/>
        <end position="266"/>
    </location>
</feature>
<dbReference type="PANTHER" id="PTHR32176:SF61">
    <property type="entry name" value="PATATIN"/>
    <property type="match status" value="1"/>
</dbReference>
<feature type="short sequence motif" description="GXGXXG" evidence="5">
    <location>
        <begin position="64"/>
        <end position="69"/>
    </location>
</feature>
<dbReference type="GO" id="GO:0016042">
    <property type="term" value="P:lipid catabolic process"/>
    <property type="evidence" value="ECO:0007669"/>
    <property type="project" value="UniProtKB-UniRule"/>
</dbReference>
<sequence>MERIDQIVLGVGALSWLLSHASEEIERRWSRRNRKVNEYSPAQPRPRLPPPKYGEKITVLSIDGGGIRGLIPSVVLTHLEEKLQEIDEHNKDARLVDYFDVIAGTSTGGLITAMLAAPDSDKQPKFKAEDIKQFYHENGPEIFAPRPRSSICGRVLFGMTDFFVRPWMPGKYDFVTRQLWGPKYDGKALRTAIKNKMKGLTLGDTLTTIVVPAFDVFKRSTVLFSSFTPKPTELADICIATSAAPVYLPAHTFSDHEGERNLVDGGITANNPTLYALWCLSQEVDGVDDRGRSRPRNPNFHIDMKNPQQFDYRKCIVISIGTGSAEQQFKAAECARWGVFGWLVKHGHNPLLDMMSRATATSTGFSTRLLFRLHECESNYLRINPMQAVDDKTKENGDNLSKHTGEGTTKPAVTRQGIDISLDDASDDSMDKLINIGEYLLTEPVGTVDPTARKYKTKPDPAGKTNAQALEDFAYRLCAERNLRLKNQKAEEATKNAKGKM</sequence>
<evidence type="ECO:0000256" key="5">
    <source>
        <dbReference type="PROSITE-ProRule" id="PRU01161"/>
    </source>
</evidence>
<accession>A0ABC9B5T3</accession>
<dbReference type="InterPro" id="IPR016035">
    <property type="entry name" value="Acyl_Trfase/lysoPLipase"/>
</dbReference>
<comment type="similarity">
    <text evidence="1 6">Belongs to the patatin family.</text>
</comment>
<evidence type="ECO:0000256" key="2">
    <source>
        <dbReference type="ARBA" id="ARBA00022821"/>
    </source>
</evidence>
<dbReference type="EC" id="3.1.1.-" evidence="6"/>
<feature type="short sequence motif" description="GXSXG" evidence="5">
    <location>
        <begin position="104"/>
        <end position="108"/>
    </location>
</feature>
<reference evidence="9" key="1">
    <citation type="submission" date="2024-10" db="EMBL/GenBank/DDBJ databases">
        <authorList>
            <person name="Ryan C."/>
        </authorList>
    </citation>
    <scope>NUCLEOTIDE SEQUENCE [LARGE SCALE GENOMIC DNA]</scope>
</reference>
<feature type="active site" description="Proton acceptor" evidence="5">
    <location>
        <position position="264"/>
    </location>
</feature>
<keyword evidence="5 6" id="KW-0378">Hydrolase</keyword>
<dbReference type="InterPro" id="IPR002641">
    <property type="entry name" value="PNPLA_dom"/>
</dbReference>
<dbReference type="EMBL" id="OZ075134">
    <property type="protein sequence ID" value="CAL4995256.1"/>
    <property type="molecule type" value="Genomic_DNA"/>
</dbReference>
<evidence type="ECO:0000256" key="6">
    <source>
        <dbReference type="RuleBase" id="RU361262"/>
    </source>
</evidence>
<name>A0ABC9B5T3_9POAL</name>
<dbReference type="Proteomes" id="UP001497457">
    <property type="component" value="Chromosome 24b"/>
</dbReference>
<proteinExistence type="inferred from homology"/>
<evidence type="ECO:0000256" key="1">
    <source>
        <dbReference type="ARBA" id="ARBA00010240"/>
    </source>
</evidence>
<evidence type="ECO:0000259" key="8">
    <source>
        <dbReference type="PROSITE" id="PS51635"/>
    </source>
</evidence>
<gene>
    <name evidence="9" type="ORF">URODEC1_LOCUS62257</name>
</gene>
<keyword evidence="2" id="KW-0611">Plant defense</keyword>